<evidence type="ECO:0000256" key="1">
    <source>
        <dbReference type="SAM" id="MobiDB-lite"/>
    </source>
</evidence>
<evidence type="ECO:0008006" key="4">
    <source>
        <dbReference type="Google" id="ProtNLM"/>
    </source>
</evidence>
<evidence type="ECO:0000313" key="3">
    <source>
        <dbReference type="EMBL" id="CAG6621620.1"/>
    </source>
</evidence>
<dbReference type="EMBL" id="HBUF01050615">
    <property type="protein sequence ID" value="CAG6621620.1"/>
    <property type="molecule type" value="Transcribed_RNA"/>
</dbReference>
<organism evidence="3">
    <name type="scientific">Cacopsylla melanoneura</name>
    <dbReference type="NCBI Taxonomy" id="428564"/>
    <lineage>
        <taxon>Eukaryota</taxon>
        <taxon>Metazoa</taxon>
        <taxon>Ecdysozoa</taxon>
        <taxon>Arthropoda</taxon>
        <taxon>Hexapoda</taxon>
        <taxon>Insecta</taxon>
        <taxon>Pterygota</taxon>
        <taxon>Neoptera</taxon>
        <taxon>Paraneoptera</taxon>
        <taxon>Hemiptera</taxon>
        <taxon>Sternorrhyncha</taxon>
        <taxon>Psylloidea</taxon>
        <taxon>Psyllidae</taxon>
        <taxon>Psyllinae</taxon>
        <taxon>Cacopsylla</taxon>
    </lineage>
</organism>
<reference evidence="3" key="1">
    <citation type="submission" date="2021-05" db="EMBL/GenBank/DDBJ databases">
        <authorList>
            <person name="Alioto T."/>
            <person name="Alioto T."/>
            <person name="Gomez Garrido J."/>
        </authorList>
    </citation>
    <scope>NUCLEOTIDE SEQUENCE</scope>
</reference>
<proteinExistence type="predicted"/>
<feature type="signal peptide" evidence="2">
    <location>
        <begin position="1"/>
        <end position="23"/>
    </location>
</feature>
<evidence type="ECO:0000256" key="2">
    <source>
        <dbReference type="SAM" id="SignalP"/>
    </source>
</evidence>
<protein>
    <recommendedName>
        <fullName evidence="4">Secreted protein</fullName>
    </recommendedName>
</protein>
<dbReference type="AlphaFoldDB" id="A0A8D8M3M5"/>
<feature type="region of interest" description="Disordered" evidence="1">
    <location>
        <begin position="95"/>
        <end position="277"/>
    </location>
</feature>
<feature type="compositionally biased region" description="Polar residues" evidence="1">
    <location>
        <begin position="155"/>
        <end position="178"/>
    </location>
</feature>
<accession>A0A8D8M3M5</accession>
<sequence>MSFQRIQMCLGMLLLFAAVMVSAAPAQSVSATTKKPDGWFDGFHRFIAQVKKSSWELIHSLSETPRPDWNHHLDEDPEFVKAHPKEAASIRERYHPSTLPWTDETTTEPAVTTPAEEEASTVQDTPLTDAEGNAMDPHETNTTAQEPDMTDRESVTTLPNTTSTNEMATLAQETTIPTDQLEAGGIGGAQKLNGTEEDVRDQDNAPNYDEGPDHEKSLAGQGDGEAHEEGTPNNEIPNEQYEDEHEKKQESTDKLKSKYKDIHKANRKQHKGMPSNP</sequence>
<feature type="chain" id="PRO_5034103990" description="Secreted protein" evidence="2">
    <location>
        <begin position="24"/>
        <end position="277"/>
    </location>
</feature>
<name>A0A8D8M3M5_9HEMI</name>
<keyword evidence="2" id="KW-0732">Signal</keyword>
<feature type="compositionally biased region" description="Basic and acidic residues" evidence="1">
    <location>
        <begin position="244"/>
        <end position="264"/>
    </location>
</feature>